<dbReference type="InParanoid" id="B4CWM1"/>
<dbReference type="InterPro" id="IPR006311">
    <property type="entry name" value="TAT_signal"/>
</dbReference>
<dbReference type="PROSITE" id="PS51318">
    <property type="entry name" value="TAT"/>
    <property type="match status" value="1"/>
</dbReference>
<protein>
    <submittedName>
        <fullName evidence="1">Uncharacterized protein</fullName>
    </submittedName>
</protein>
<dbReference type="EMBL" id="ABVL01000002">
    <property type="protein sequence ID" value="EDY21813.1"/>
    <property type="molecule type" value="Genomic_DNA"/>
</dbReference>
<name>B4CWM1_9BACT</name>
<reference evidence="1 2" key="1">
    <citation type="journal article" date="2011" name="J. Bacteriol.">
        <title>Genome sequence of Chthoniobacter flavus Ellin428, an aerobic heterotrophic soil bacterium.</title>
        <authorList>
            <person name="Kant R."/>
            <person name="van Passel M.W."/>
            <person name="Palva A."/>
            <person name="Lucas S."/>
            <person name="Lapidus A."/>
            <person name="Glavina Del Rio T."/>
            <person name="Dalin E."/>
            <person name="Tice H."/>
            <person name="Bruce D."/>
            <person name="Goodwin L."/>
            <person name="Pitluck S."/>
            <person name="Larimer F.W."/>
            <person name="Land M.L."/>
            <person name="Hauser L."/>
            <person name="Sangwan P."/>
            <person name="de Vos W.M."/>
            <person name="Janssen P.H."/>
            <person name="Smidt H."/>
        </authorList>
    </citation>
    <scope>NUCLEOTIDE SEQUENCE [LARGE SCALE GENOMIC DNA]</scope>
    <source>
        <strain evidence="1 2">Ellin428</strain>
    </source>
</reference>
<organism evidence="1 2">
    <name type="scientific">Chthoniobacter flavus Ellin428</name>
    <dbReference type="NCBI Taxonomy" id="497964"/>
    <lineage>
        <taxon>Bacteria</taxon>
        <taxon>Pseudomonadati</taxon>
        <taxon>Verrucomicrobiota</taxon>
        <taxon>Spartobacteria</taxon>
        <taxon>Chthoniobacterales</taxon>
        <taxon>Chthoniobacteraceae</taxon>
        <taxon>Chthoniobacter</taxon>
    </lineage>
</organism>
<sequence length="112" mass="12249" precursor="true">MNISRRRFLEVTGLALAGHATQARAAEGPLIELIEKVVLSAPEVKGGAWFHPRACMVGKRAFMTLQAITGSDYFGPLHWTTSDDLGKTWSEFLPVPPLGWEPEGEGAKRSVM</sequence>
<evidence type="ECO:0000313" key="1">
    <source>
        <dbReference type="EMBL" id="EDY21813.1"/>
    </source>
</evidence>
<proteinExistence type="predicted"/>
<evidence type="ECO:0000313" key="2">
    <source>
        <dbReference type="Proteomes" id="UP000005824"/>
    </source>
</evidence>
<dbReference type="Proteomes" id="UP000005824">
    <property type="component" value="Unassembled WGS sequence"/>
</dbReference>
<keyword evidence="2" id="KW-1185">Reference proteome</keyword>
<dbReference type="RefSeq" id="WP_006978385.1">
    <property type="nucleotide sequence ID" value="NZ_ABVL01000002.1"/>
</dbReference>
<comment type="caution">
    <text evidence="1">The sequence shown here is derived from an EMBL/GenBank/DDBJ whole genome shotgun (WGS) entry which is preliminary data.</text>
</comment>
<gene>
    <name evidence="1" type="ORF">CfE428DRAFT_1059</name>
</gene>
<dbReference type="STRING" id="497964.CfE428DRAFT_1059"/>
<dbReference type="AlphaFoldDB" id="B4CWM1"/>
<accession>B4CWM1</accession>